<organism evidence="1 2">
    <name type="scientific">Amblyomma americanum</name>
    <name type="common">Lone star tick</name>
    <dbReference type="NCBI Taxonomy" id="6943"/>
    <lineage>
        <taxon>Eukaryota</taxon>
        <taxon>Metazoa</taxon>
        <taxon>Ecdysozoa</taxon>
        <taxon>Arthropoda</taxon>
        <taxon>Chelicerata</taxon>
        <taxon>Arachnida</taxon>
        <taxon>Acari</taxon>
        <taxon>Parasitiformes</taxon>
        <taxon>Ixodida</taxon>
        <taxon>Ixodoidea</taxon>
        <taxon>Ixodidae</taxon>
        <taxon>Amblyomminae</taxon>
        <taxon>Amblyomma</taxon>
    </lineage>
</organism>
<accession>A0AAQ4F3E1</accession>
<evidence type="ECO:0000313" key="1">
    <source>
        <dbReference type="EMBL" id="KAK8781265.1"/>
    </source>
</evidence>
<protein>
    <submittedName>
        <fullName evidence="1">Uncharacterized protein</fullName>
    </submittedName>
</protein>
<evidence type="ECO:0000313" key="2">
    <source>
        <dbReference type="Proteomes" id="UP001321473"/>
    </source>
</evidence>
<sequence length="87" mass="9576">MAEAKEKKFHVTVLPNGNSIFVLSVTYLKIHCFGAFTSQTASASSDVLEGVVYVMCEAKCILFETTGAYQLLLYFLLPALNAQCWCS</sequence>
<gene>
    <name evidence="1" type="ORF">V5799_017394</name>
</gene>
<keyword evidence="2" id="KW-1185">Reference proteome</keyword>
<proteinExistence type="predicted"/>
<dbReference type="Proteomes" id="UP001321473">
    <property type="component" value="Unassembled WGS sequence"/>
</dbReference>
<dbReference type="AlphaFoldDB" id="A0AAQ4F3E1"/>
<comment type="caution">
    <text evidence="1">The sequence shown here is derived from an EMBL/GenBank/DDBJ whole genome shotgun (WGS) entry which is preliminary data.</text>
</comment>
<dbReference type="EMBL" id="JARKHS020007835">
    <property type="protein sequence ID" value="KAK8781265.1"/>
    <property type="molecule type" value="Genomic_DNA"/>
</dbReference>
<name>A0AAQ4F3E1_AMBAM</name>
<reference evidence="1 2" key="1">
    <citation type="journal article" date="2023" name="Arcadia Sci">
        <title>De novo assembly of a long-read Amblyomma americanum tick genome.</title>
        <authorList>
            <person name="Chou S."/>
            <person name="Poskanzer K.E."/>
            <person name="Rollins M."/>
            <person name="Thuy-Boun P.S."/>
        </authorList>
    </citation>
    <scope>NUCLEOTIDE SEQUENCE [LARGE SCALE GENOMIC DNA]</scope>
    <source>
        <strain evidence="1">F_SG_1</strain>
        <tissue evidence="1">Salivary glands</tissue>
    </source>
</reference>